<evidence type="ECO:0000256" key="9">
    <source>
        <dbReference type="ARBA" id="ARBA00023204"/>
    </source>
</evidence>
<name>A0ABU0II84_9HYPH</name>
<dbReference type="Pfam" id="PF13361">
    <property type="entry name" value="UvrD_C"/>
    <property type="match status" value="1"/>
</dbReference>
<keyword evidence="8" id="KW-0238">DNA-binding</keyword>
<evidence type="ECO:0000256" key="5">
    <source>
        <dbReference type="ARBA" id="ARBA00022806"/>
    </source>
</evidence>
<dbReference type="Pfam" id="PF00580">
    <property type="entry name" value="UvrD-helicase"/>
    <property type="match status" value="1"/>
</dbReference>
<dbReference type="RefSeq" id="WP_307160068.1">
    <property type="nucleotide sequence ID" value="NZ_JAUSWH010000020.1"/>
</dbReference>
<reference evidence="18 19" key="1">
    <citation type="submission" date="2023-07" db="EMBL/GenBank/DDBJ databases">
        <title>Genomic Encyclopedia of Type Strains, Phase IV (KMG-IV): sequencing the most valuable type-strain genomes for metagenomic binning, comparative biology and taxonomic classification.</title>
        <authorList>
            <person name="Goeker M."/>
        </authorList>
    </citation>
    <scope>NUCLEOTIDE SEQUENCE [LARGE SCALE GENOMIC DNA]</scope>
    <source>
        <strain evidence="18 19">DSM 100301</strain>
    </source>
</reference>
<dbReference type="PROSITE" id="PS51198">
    <property type="entry name" value="UVRD_HELICASE_ATP_BIND"/>
    <property type="match status" value="1"/>
</dbReference>
<keyword evidence="7 15" id="KW-0067">ATP-binding</keyword>
<keyword evidence="5 15" id="KW-0347">Helicase</keyword>
<dbReference type="EMBL" id="JAUSWH010000020">
    <property type="protein sequence ID" value="MDQ0457969.1"/>
    <property type="molecule type" value="Genomic_DNA"/>
</dbReference>
<comment type="catalytic activity">
    <reaction evidence="11">
        <text>Couples ATP hydrolysis with the unwinding of duplex DNA by translocating in the 3'-5' direction.</text>
        <dbReference type="EC" id="5.6.2.4"/>
    </reaction>
</comment>
<dbReference type="Gene3D" id="3.90.320.10">
    <property type="match status" value="1"/>
</dbReference>
<evidence type="ECO:0000256" key="14">
    <source>
        <dbReference type="ARBA" id="ARBA00048988"/>
    </source>
</evidence>
<gene>
    <name evidence="18" type="ORF">QO005_004327</name>
</gene>
<keyword evidence="6" id="KW-0269">Exonuclease</keyword>
<organism evidence="18 19">
    <name type="scientific">Rhizobium paknamense</name>
    <dbReference type="NCBI Taxonomy" id="1206817"/>
    <lineage>
        <taxon>Bacteria</taxon>
        <taxon>Pseudomonadati</taxon>
        <taxon>Pseudomonadota</taxon>
        <taxon>Alphaproteobacteria</taxon>
        <taxon>Hyphomicrobiales</taxon>
        <taxon>Rhizobiaceae</taxon>
        <taxon>Rhizobium/Agrobacterium group</taxon>
        <taxon>Rhizobium</taxon>
    </lineage>
</organism>
<keyword evidence="9" id="KW-0234">DNA repair</keyword>
<dbReference type="GO" id="GO:0016787">
    <property type="term" value="F:hydrolase activity"/>
    <property type="evidence" value="ECO:0007669"/>
    <property type="project" value="UniProtKB-KW"/>
</dbReference>
<evidence type="ECO:0000259" key="16">
    <source>
        <dbReference type="PROSITE" id="PS51198"/>
    </source>
</evidence>
<accession>A0ABU0II84</accession>
<comment type="caution">
    <text evidence="18">The sequence shown here is derived from an EMBL/GenBank/DDBJ whole genome shotgun (WGS) entry which is preliminary data.</text>
</comment>
<evidence type="ECO:0000313" key="18">
    <source>
        <dbReference type="EMBL" id="MDQ0457969.1"/>
    </source>
</evidence>
<dbReference type="GO" id="GO:0003678">
    <property type="term" value="F:DNA helicase activity"/>
    <property type="evidence" value="ECO:0007669"/>
    <property type="project" value="UniProtKB-EC"/>
</dbReference>
<evidence type="ECO:0000256" key="3">
    <source>
        <dbReference type="ARBA" id="ARBA00022763"/>
    </source>
</evidence>
<evidence type="ECO:0000256" key="15">
    <source>
        <dbReference type="PROSITE-ProRule" id="PRU00560"/>
    </source>
</evidence>
<dbReference type="InterPro" id="IPR027417">
    <property type="entry name" value="P-loop_NTPase"/>
</dbReference>
<dbReference type="PROSITE" id="PS51217">
    <property type="entry name" value="UVRD_HELICASE_CTER"/>
    <property type="match status" value="1"/>
</dbReference>
<evidence type="ECO:0000256" key="13">
    <source>
        <dbReference type="ARBA" id="ARBA00034923"/>
    </source>
</evidence>
<keyword evidence="2 15" id="KW-0547">Nucleotide-binding</keyword>
<dbReference type="InterPro" id="IPR014017">
    <property type="entry name" value="DNA_helicase_UvrD-like_C"/>
</dbReference>
<dbReference type="InterPro" id="IPR038726">
    <property type="entry name" value="PDDEXK_AddAB-type"/>
</dbReference>
<protein>
    <recommendedName>
        <fullName evidence="12">DNA 3'-5' helicase</fullName>
        <ecNumber evidence="12">5.6.2.4</ecNumber>
    </recommendedName>
    <alternativeName>
        <fullName evidence="13">DNA 3'-5' helicase II</fullName>
    </alternativeName>
</protein>
<feature type="domain" description="UvrD-like helicase ATP-binding" evidence="16">
    <location>
        <begin position="17"/>
        <end position="503"/>
    </location>
</feature>
<dbReference type="PANTHER" id="PTHR11070:SF2">
    <property type="entry name" value="ATP-DEPENDENT DNA HELICASE SRS2"/>
    <property type="match status" value="1"/>
</dbReference>
<keyword evidence="10" id="KW-0413">Isomerase</keyword>
<dbReference type="InterPro" id="IPR014016">
    <property type="entry name" value="UvrD-like_ATP-bd"/>
</dbReference>
<feature type="domain" description="UvrD-like helicase C-terminal" evidence="17">
    <location>
        <begin position="533"/>
        <end position="810"/>
    </location>
</feature>
<evidence type="ECO:0000256" key="12">
    <source>
        <dbReference type="ARBA" id="ARBA00034808"/>
    </source>
</evidence>
<keyword evidence="3" id="KW-0227">DNA damage</keyword>
<dbReference type="Gene3D" id="3.40.50.300">
    <property type="entry name" value="P-loop containing nucleotide triphosphate hydrolases"/>
    <property type="match status" value="4"/>
</dbReference>
<feature type="binding site" evidence="15">
    <location>
        <begin position="38"/>
        <end position="45"/>
    </location>
    <ligand>
        <name>ATP</name>
        <dbReference type="ChEBI" id="CHEBI:30616"/>
    </ligand>
</feature>
<keyword evidence="1" id="KW-0540">Nuclease</keyword>
<keyword evidence="4 15" id="KW-0378">Hydrolase</keyword>
<dbReference type="NCBIfam" id="TIGR02784">
    <property type="entry name" value="addA_alphas"/>
    <property type="match status" value="1"/>
</dbReference>
<proteinExistence type="predicted"/>
<evidence type="ECO:0000256" key="2">
    <source>
        <dbReference type="ARBA" id="ARBA00022741"/>
    </source>
</evidence>
<dbReference type="SUPFAM" id="SSF52540">
    <property type="entry name" value="P-loop containing nucleoside triphosphate hydrolases"/>
    <property type="match status" value="1"/>
</dbReference>
<evidence type="ECO:0000256" key="7">
    <source>
        <dbReference type="ARBA" id="ARBA00022840"/>
    </source>
</evidence>
<dbReference type="PANTHER" id="PTHR11070">
    <property type="entry name" value="UVRD / RECB / PCRA DNA HELICASE FAMILY MEMBER"/>
    <property type="match status" value="1"/>
</dbReference>
<evidence type="ECO:0000256" key="6">
    <source>
        <dbReference type="ARBA" id="ARBA00022839"/>
    </source>
</evidence>
<evidence type="ECO:0000256" key="11">
    <source>
        <dbReference type="ARBA" id="ARBA00034617"/>
    </source>
</evidence>
<evidence type="ECO:0000259" key="17">
    <source>
        <dbReference type="PROSITE" id="PS51217"/>
    </source>
</evidence>
<dbReference type="EC" id="5.6.2.4" evidence="12"/>
<dbReference type="Proteomes" id="UP001235269">
    <property type="component" value="Unassembled WGS sequence"/>
</dbReference>
<dbReference type="InterPro" id="IPR011604">
    <property type="entry name" value="PDDEXK-like_dom_sf"/>
</dbReference>
<dbReference type="InterPro" id="IPR000212">
    <property type="entry name" value="DNA_helicase_UvrD/REP"/>
</dbReference>
<evidence type="ECO:0000256" key="8">
    <source>
        <dbReference type="ARBA" id="ARBA00023125"/>
    </source>
</evidence>
<dbReference type="Pfam" id="PF12705">
    <property type="entry name" value="PDDEXK_1"/>
    <property type="match status" value="1"/>
</dbReference>
<evidence type="ECO:0000313" key="19">
    <source>
        <dbReference type="Proteomes" id="UP001235269"/>
    </source>
</evidence>
<evidence type="ECO:0000256" key="10">
    <source>
        <dbReference type="ARBA" id="ARBA00023235"/>
    </source>
</evidence>
<evidence type="ECO:0000256" key="4">
    <source>
        <dbReference type="ARBA" id="ARBA00022801"/>
    </source>
</evidence>
<comment type="catalytic activity">
    <reaction evidence="14">
        <text>ATP + H2O = ADP + phosphate + H(+)</text>
        <dbReference type="Rhea" id="RHEA:13065"/>
        <dbReference type="ChEBI" id="CHEBI:15377"/>
        <dbReference type="ChEBI" id="CHEBI:15378"/>
        <dbReference type="ChEBI" id="CHEBI:30616"/>
        <dbReference type="ChEBI" id="CHEBI:43474"/>
        <dbReference type="ChEBI" id="CHEBI:456216"/>
        <dbReference type="EC" id="5.6.2.4"/>
    </reaction>
</comment>
<keyword evidence="19" id="KW-1185">Reference proteome</keyword>
<dbReference type="Gene3D" id="1.10.486.10">
    <property type="entry name" value="PCRA, domain 4"/>
    <property type="match status" value="1"/>
</dbReference>
<sequence>MSELDILPKNDSPTEWIDWTTRQQTLASDPGGSAWVSANAGSGKTHVLTQRVIRLLLAGARPSAILCLTYTKAAASEMSNRVFDRLAEWATLPDEDLARRIEQIERKRPDRIKIAEARRLFARALETPGGLKIQTIHAFCEALLHQFPLEANVAGHFSVLDDRAASVLLAEARRSLLTATAMEGDADLAEAFAEVLSIGDEFGLENLLADIVANRHAVRDFLRRANGRGGVDQVLRRALGIAASETELSCAETFWPLPGLHGATLSSYLELAFAKGGVNVQGTAELLERAVRQADPLLRAGLLEDAFFTAAGKPKADVSLIAKAMKTANPALIDAIASARDHVVAARERLRLFRLYKATAAALTLAARLDHDYEELKKRSSQLDFEDLIARSAELLTRSDVGPWVHYKLDQGIDHILVDEAQDTSPVQWSVIRSLREDFFSGVSARPTLRSFFAVGDEKQSIYSFQGARPERFSLEARDAERQVKQADRTFHSIRLPLSFRSTEAVLSAVDQVFSVAENARGLSALGDEVVHRSSRNGHPGAVEVWEMIKPETTESEEDWTAPFDSTPESAPSAMLARRIAGRIEAMIGRETIIEKDRERPIEPGDILILVRKRGGFVNALTRALKRRNNIPVAGADRLRLTGHIAVQDLMALGRFVLLPSDDLSLAALLKSPLFDLSEEHVFEVAAKREDGTVLTEIRRLAEGGAENWQSVLDRLEHYRALGRKAQPHDFYARVLGPMGGRRAFLARLGSEVSDILDEFLTFALSHEQSGLPGLQSFITTLEQEAPEVKREQDKERSEVRIMTVHASKGLEAPVVFLVDDGSKAFNHSHLAKFRLVPGEEMDFPIWAPVKALDTAVTAADKARLQQATEEEYRRLLYVGMTRAADRLIVCGYRGKKEQPDTWHQMISNALPLNEQHCQPHTYRTAEGEWQGLLWSLPDRGRRFEQHMAKASIKTKEDLPLALLTPAPPAPPVPRPLSPSGAGLTINDEDGDLMLTSPLFDEGEDMGLAMQKGRLVHRMLQILPALPQDERQAAATRYAERAARFWPRAEREALVRSVMEILALPDLSPVFSNEAQAELTVMGTIRLGRELRAVSGRVDRMTVTADRVIILDYKTNRKPPRREEDAPFAHVAQLAIYRELLLPLYPDKPVECLLVYTEGPALIRLSEQALRNALDAVQSSA</sequence>
<evidence type="ECO:0000256" key="1">
    <source>
        <dbReference type="ARBA" id="ARBA00022722"/>
    </source>
</evidence>
<dbReference type="InterPro" id="IPR014151">
    <property type="entry name" value="DNA_helicase_AddA"/>
</dbReference>